<gene>
    <name evidence="2" type="ORF">CK203_116045</name>
</gene>
<accession>A0A438D0A6</accession>
<keyword evidence="1" id="KW-0175">Coiled coil</keyword>
<dbReference type="EMBL" id="QGNW01001872">
    <property type="protein sequence ID" value="RVW28908.1"/>
    <property type="molecule type" value="Genomic_DNA"/>
</dbReference>
<evidence type="ECO:0008006" key="4">
    <source>
        <dbReference type="Google" id="ProtNLM"/>
    </source>
</evidence>
<evidence type="ECO:0000313" key="3">
    <source>
        <dbReference type="Proteomes" id="UP000288805"/>
    </source>
</evidence>
<dbReference type="Proteomes" id="UP000288805">
    <property type="component" value="Unassembled WGS sequence"/>
</dbReference>
<name>A0A438D0A6_VITVI</name>
<proteinExistence type="predicted"/>
<feature type="coiled-coil region" evidence="1">
    <location>
        <begin position="41"/>
        <end position="68"/>
    </location>
</feature>
<dbReference type="AlphaFoldDB" id="A0A438D0A6"/>
<reference evidence="2 3" key="1">
    <citation type="journal article" date="2018" name="PLoS Genet.">
        <title>Population sequencing reveals clonal diversity and ancestral inbreeding in the grapevine cultivar Chardonnay.</title>
        <authorList>
            <person name="Roach M.J."/>
            <person name="Johnson D.L."/>
            <person name="Bohlmann J."/>
            <person name="van Vuuren H.J."/>
            <person name="Jones S.J."/>
            <person name="Pretorius I.S."/>
            <person name="Schmidt S.A."/>
            <person name="Borneman A.R."/>
        </authorList>
    </citation>
    <scope>NUCLEOTIDE SEQUENCE [LARGE SCALE GENOMIC DNA]</scope>
    <source>
        <strain evidence="3">cv. Chardonnay</strain>
        <tissue evidence="2">Leaf</tissue>
    </source>
</reference>
<protein>
    <recommendedName>
        <fullName evidence="4">Retrotransposon gag domain-containing protein</fullName>
    </recommendedName>
</protein>
<sequence>MNFLSYVAEFSREWGEPNARDMGRMTSQPNAKGEMYILNDNIDMRAEIAAMERRLDELEMNQMQEAQAISQTPLQAMPCAICLSYEHLVDECPTIPAEREMFGDCNTYNSNWRDYPNFSWKPQPPQYKQHVQALPQASSLEQAMVNLSKFVGDFIGNQEAINAQLNQRIDRMESTLNKRMDEMQNDLYQKLDILQDSISRLANLNIVQEKENSPSQPYQNSMSIHEMEAQEGESSMVKEIEEVITLRSGKEVDLPTCKLEHKVESETEKEKREEIKGKKKGKSIEKDDYDFDIDEEPQRIVIKEELMKKHMPPPFLQALRNCKEIERKSFGAKSESNGVKIGEKQGKNRGLRNFAASAKSHFAAKPVRSPIALSAKIFAVAKPILAHECHFAAQEHPFRSCETHCEVVKPDFTPKVPFRRVFGNCEEIWHTSAISQHSDPHFRSCETAAKFQNVKNPNFTAAPPFQQLLDTFQSLSEVKIMHEISHLKAWEVRSPQLQTVLDLDLKRKSYGRLKMTVQTMSGNVAPQFRYCWTHF</sequence>
<organism evidence="2 3">
    <name type="scientific">Vitis vinifera</name>
    <name type="common">Grape</name>
    <dbReference type="NCBI Taxonomy" id="29760"/>
    <lineage>
        <taxon>Eukaryota</taxon>
        <taxon>Viridiplantae</taxon>
        <taxon>Streptophyta</taxon>
        <taxon>Embryophyta</taxon>
        <taxon>Tracheophyta</taxon>
        <taxon>Spermatophyta</taxon>
        <taxon>Magnoliopsida</taxon>
        <taxon>eudicotyledons</taxon>
        <taxon>Gunneridae</taxon>
        <taxon>Pentapetalae</taxon>
        <taxon>rosids</taxon>
        <taxon>Vitales</taxon>
        <taxon>Vitaceae</taxon>
        <taxon>Viteae</taxon>
        <taxon>Vitis</taxon>
    </lineage>
</organism>
<evidence type="ECO:0000313" key="2">
    <source>
        <dbReference type="EMBL" id="RVW28908.1"/>
    </source>
</evidence>
<feature type="coiled-coil region" evidence="1">
    <location>
        <begin position="155"/>
        <end position="182"/>
    </location>
</feature>
<evidence type="ECO:0000256" key="1">
    <source>
        <dbReference type="SAM" id="Coils"/>
    </source>
</evidence>
<comment type="caution">
    <text evidence="2">The sequence shown here is derived from an EMBL/GenBank/DDBJ whole genome shotgun (WGS) entry which is preliminary data.</text>
</comment>